<dbReference type="InterPro" id="IPR036388">
    <property type="entry name" value="WH-like_DNA-bd_sf"/>
</dbReference>
<dbReference type="eggNOG" id="COG0745">
    <property type="taxonomic scope" value="Bacteria"/>
</dbReference>
<dbReference type="InParanoid" id="A9WES9"/>
<dbReference type="STRING" id="324602.Caur_0594"/>
<evidence type="ECO:0000256" key="2">
    <source>
        <dbReference type="PROSITE-ProRule" id="PRU01091"/>
    </source>
</evidence>
<dbReference type="InterPro" id="IPR016032">
    <property type="entry name" value="Sig_transdc_resp-reg_C-effctor"/>
</dbReference>
<dbReference type="PROSITE" id="PS51755">
    <property type="entry name" value="OMPR_PHOB"/>
    <property type="match status" value="1"/>
</dbReference>
<reference evidence="5" key="1">
    <citation type="journal article" date="2011" name="BMC Genomics">
        <title>Complete genome sequence of the filamentous anoxygenic phototrophic bacterium Chloroflexus aurantiacus.</title>
        <authorList>
            <person name="Tang K.H."/>
            <person name="Barry K."/>
            <person name="Chertkov O."/>
            <person name="Dalin E."/>
            <person name="Han C.S."/>
            <person name="Hauser L.J."/>
            <person name="Honchak B.M."/>
            <person name="Karbach L.E."/>
            <person name="Land M.L."/>
            <person name="Lapidus A."/>
            <person name="Larimer F.W."/>
            <person name="Mikhailova N."/>
            <person name="Pitluck S."/>
            <person name="Pierson B.K."/>
            <person name="Blankenship R.E."/>
        </authorList>
    </citation>
    <scope>NUCLEOTIDE SEQUENCE [LARGE SCALE GENOMIC DNA]</scope>
    <source>
        <strain evidence="5">ATCC 29366 / DSM 635 / J-10-fl</strain>
    </source>
</reference>
<evidence type="ECO:0000256" key="1">
    <source>
        <dbReference type="ARBA" id="ARBA00023125"/>
    </source>
</evidence>
<organism evidence="4 5">
    <name type="scientific">Chloroflexus aurantiacus (strain ATCC 29366 / DSM 635 / J-10-fl)</name>
    <dbReference type="NCBI Taxonomy" id="324602"/>
    <lineage>
        <taxon>Bacteria</taxon>
        <taxon>Bacillati</taxon>
        <taxon>Chloroflexota</taxon>
        <taxon>Chloroflexia</taxon>
        <taxon>Chloroflexales</taxon>
        <taxon>Chloroflexineae</taxon>
        <taxon>Chloroflexaceae</taxon>
        <taxon>Chloroflexus</taxon>
    </lineage>
</organism>
<dbReference type="HOGENOM" id="CLU_1048435_0_0_0"/>
<dbReference type="EMBL" id="CP000909">
    <property type="protein sequence ID" value="ABY33838.1"/>
    <property type="molecule type" value="Genomic_DNA"/>
</dbReference>
<keyword evidence="5" id="KW-1185">Reference proteome</keyword>
<dbReference type="Proteomes" id="UP000002008">
    <property type="component" value="Chromosome"/>
</dbReference>
<evidence type="ECO:0000313" key="4">
    <source>
        <dbReference type="EMBL" id="ABY33838.1"/>
    </source>
</evidence>
<feature type="domain" description="OmpR/PhoB-type" evidence="3">
    <location>
        <begin position="128"/>
        <end position="232"/>
    </location>
</feature>
<evidence type="ECO:0000259" key="3">
    <source>
        <dbReference type="PROSITE" id="PS51755"/>
    </source>
</evidence>
<name>A9WES9_CHLAA</name>
<evidence type="ECO:0000313" key="5">
    <source>
        <dbReference type="Proteomes" id="UP000002008"/>
    </source>
</evidence>
<dbReference type="GO" id="GO:0006355">
    <property type="term" value="P:regulation of DNA-templated transcription"/>
    <property type="evidence" value="ECO:0000318"/>
    <property type="project" value="GO_Central"/>
</dbReference>
<sequence length="258" mass="29349">MHRGVALLLEPDHTRRMNLIHTLHQWYWAVLNVTNLDMATHIVQHCVVPLCILHLSDLEHTSAALSRFLATVSADQTVIMLVDDSPAPLRPPQSSAHVMWMPTTPMDITPDTTMLAVVRELAYRLDLVPAPQQQPVFRLDPIQKRVQIDDRVITLSESELIILDYLYQANGRICTFLEIARLLYPRLHVYDTDELRRLIGSRIQRLRRKLEADPAAPRYLHLVRGVGFRLVIAPLEPAGSHEVEIPVSEEAIRDGALP</sequence>
<gene>
    <name evidence="4" type="ordered locus">Caur_0594</name>
</gene>
<dbReference type="GO" id="GO:0000976">
    <property type="term" value="F:transcription cis-regulatory region binding"/>
    <property type="evidence" value="ECO:0000318"/>
    <property type="project" value="GO_Central"/>
</dbReference>
<protein>
    <submittedName>
        <fullName evidence="4">Transcriptional regulator domain protein</fullName>
    </submittedName>
</protein>
<dbReference type="CDD" id="cd00383">
    <property type="entry name" value="trans_reg_C"/>
    <property type="match status" value="1"/>
</dbReference>
<dbReference type="EnsemblBacteria" id="ABY33838">
    <property type="protein sequence ID" value="ABY33838"/>
    <property type="gene ID" value="Caur_0594"/>
</dbReference>
<dbReference type="RefSeq" id="WP_012256494.1">
    <property type="nucleotide sequence ID" value="NC_010175.1"/>
</dbReference>
<dbReference type="PATRIC" id="fig|324602.8.peg.680"/>
<dbReference type="SUPFAM" id="SSF46894">
    <property type="entry name" value="C-terminal effector domain of the bipartite response regulators"/>
    <property type="match status" value="1"/>
</dbReference>
<dbReference type="AlphaFoldDB" id="A9WES9"/>
<dbReference type="InterPro" id="IPR001867">
    <property type="entry name" value="OmpR/PhoB-type_DNA-bd"/>
</dbReference>
<keyword evidence="1 2" id="KW-0238">DNA-binding</keyword>
<dbReference type="GO" id="GO:0000156">
    <property type="term" value="F:phosphorelay response regulator activity"/>
    <property type="evidence" value="ECO:0000318"/>
    <property type="project" value="GO_Central"/>
</dbReference>
<feature type="DNA-binding region" description="OmpR/PhoB-type" evidence="2">
    <location>
        <begin position="128"/>
        <end position="232"/>
    </location>
</feature>
<dbReference type="Pfam" id="PF00486">
    <property type="entry name" value="Trans_reg_C"/>
    <property type="match status" value="1"/>
</dbReference>
<dbReference type="Gene3D" id="1.10.10.10">
    <property type="entry name" value="Winged helix-like DNA-binding domain superfamily/Winged helix DNA-binding domain"/>
    <property type="match status" value="1"/>
</dbReference>
<proteinExistence type="predicted"/>
<dbReference type="GO" id="GO:0005829">
    <property type="term" value="C:cytosol"/>
    <property type="evidence" value="ECO:0000318"/>
    <property type="project" value="GO_Central"/>
</dbReference>
<dbReference type="KEGG" id="cau:Caur_0594"/>
<accession>A9WES9</accession>
<dbReference type="SMART" id="SM00862">
    <property type="entry name" value="Trans_reg_C"/>
    <property type="match status" value="1"/>
</dbReference>
<dbReference type="GO" id="GO:0032993">
    <property type="term" value="C:protein-DNA complex"/>
    <property type="evidence" value="ECO:0000318"/>
    <property type="project" value="GO_Central"/>
</dbReference>